<keyword evidence="2" id="KW-0732">Signal</keyword>
<evidence type="ECO:0000313" key="4">
    <source>
        <dbReference type="Proteomes" id="UP000647172"/>
    </source>
</evidence>
<evidence type="ECO:0008006" key="5">
    <source>
        <dbReference type="Google" id="ProtNLM"/>
    </source>
</evidence>
<dbReference type="RefSeq" id="WP_203777473.1">
    <property type="nucleotide sequence ID" value="NZ_BAAAYJ010000110.1"/>
</dbReference>
<organism evidence="3 4">
    <name type="scientific">Actinoplanes nipponensis</name>
    <dbReference type="NCBI Taxonomy" id="135950"/>
    <lineage>
        <taxon>Bacteria</taxon>
        <taxon>Bacillati</taxon>
        <taxon>Actinomycetota</taxon>
        <taxon>Actinomycetes</taxon>
        <taxon>Micromonosporales</taxon>
        <taxon>Micromonosporaceae</taxon>
        <taxon>Actinoplanes</taxon>
    </lineage>
</organism>
<feature type="chain" id="PRO_5038009812" description="Gram-positive cocci surface proteins LPxTG domain-containing protein" evidence="2">
    <location>
        <begin position="29"/>
        <end position="175"/>
    </location>
</feature>
<evidence type="ECO:0000256" key="2">
    <source>
        <dbReference type="SAM" id="SignalP"/>
    </source>
</evidence>
<feature type="transmembrane region" description="Helical" evidence="1">
    <location>
        <begin position="149"/>
        <end position="169"/>
    </location>
</feature>
<feature type="signal peptide" evidence="2">
    <location>
        <begin position="1"/>
        <end position="28"/>
    </location>
</feature>
<name>A0A919JPR9_9ACTN</name>
<dbReference type="Proteomes" id="UP000647172">
    <property type="component" value="Unassembled WGS sequence"/>
</dbReference>
<dbReference type="EMBL" id="BOMQ01000105">
    <property type="protein sequence ID" value="GIE54551.1"/>
    <property type="molecule type" value="Genomic_DNA"/>
</dbReference>
<keyword evidence="4" id="KW-1185">Reference proteome</keyword>
<sequence length="175" mass="17268">MRTPVPAALTALALALPAALCDGSPARAAGDFAQLPPGRLRAGVFVEINPSTVRAGDDVGIRASCDDNLKAATVTTTPTGAVIVSPRYGFLTATARVPATTDPGNYSVTLTCPDGKTAKSTLHVVLKVEPTRGPATGGGGTAGGGSAPVLIGGGLAALMAGVALSVVAARRRRLG</sequence>
<comment type="caution">
    <text evidence="3">The sequence shown here is derived from an EMBL/GenBank/DDBJ whole genome shotgun (WGS) entry which is preliminary data.</text>
</comment>
<dbReference type="AlphaFoldDB" id="A0A919JPR9"/>
<keyword evidence="1" id="KW-0472">Membrane</keyword>
<protein>
    <recommendedName>
        <fullName evidence="5">Gram-positive cocci surface proteins LPxTG domain-containing protein</fullName>
    </recommendedName>
</protein>
<keyword evidence="1" id="KW-1133">Transmembrane helix</keyword>
<evidence type="ECO:0000313" key="3">
    <source>
        <dbReference type="EMBL" id="GIE54551.1"/>
    </source>
</evidence>
<proteinExistence type="predicted"/>
<accession>A0A919JPR9</accession>
<keyword evidence="1" id="KW-0812">Transmembrane</keyword>
<evidence type="ECO:0000256" key="1">
    <source>
        <dbReference type="SAM" id="Phobius"/>
    </source>
</evidence>
<gene>
    <name evidence="3" type="ORF">Ani05nite_80850</name>
</gene>
<reference evidence="3" key="1">
    <citation type="submission" date="2021-01" db="EMBL/GenBank/DDBJ databases">
        <title>Whole genome shotgun sequence of Actinoplanes nipponensis NBRC 14063.</title>
        <authorList>
            <person name="Komaki H."/>
            <person name="Tamura T."/>
        </authorList>
    </citation>
    <scope>NUCLEOTIDE SEQUENCE</scope>
    <source>
        <strain evidence="3">NBRC 14063</strain>
    </source>
</reference>